<feature type="chain" id="PRO_5030689606" description="Fungal lipase-type domain-containing protein" evidence="1">
    <location>
        <begin position="27"/>
        <end position="408"/>
    </location>
</feature>
<evidence type="ECO:0000256" key="1">
    <source>
        <dbReference type="SAM" id="SignalP"/>
    </source>
</evidence>
<organism evidence="3">
    <name type="scientific">Attheya septentrionalis</name>
    <dbReference type="NCBI Taxonomy" id="420275"/>
    <lineage>
        <taxon>Eukaryota</taxon>
        <taxon>Sar</taxon>
        <taxon>Stramenopiles</taxon>
        <taxon>Ochrophyta</taxon>
        <taxon>Bacillariophyta</taxon>
        <taxon>Coscinodiscophyceae</taxon>
        <taxon>Chaetocerotophycidae</taxon>
        <taxon>Chaetocerotales</taxon>
        <taxon>Attheyaceae</taxon>
        <taxon>Attheya</taxon>
    </lineage>
</organism>
<feature type="domain" description="Fungal lipase-type" evidence="2">
    <location>
        <begin position="162"/>
        <end position="321"/>
    </location>
</feature>
<name>A0A7S2XTL4_9STRA</name>
<dbReference type="GO" id="GO:0006629">
    <property type="term" value="P:lipid metabolic process"/>
    <property type="evidence" value="ECO:0007669"/>
    <property type="project" value="InterPro"/>
</dbReference>
<dbReference type="AlphaFoldDB" id="A0A7S2XTL4"/>
<keyword evidence="1" id="KW-0732">Signal</keyword>
<evidence type="ECO:0000259" key="2">
    <source>
        <dbReference type="Pfam" id="PF01764"/>
    </source>
</evidence>
<dbReference type="SUPFAM" id="SSF53474">
    <property type="entry name" value="alpha/beta-Hydrolases"/>
    <property type="match status" value="1"/>
</dbReference>
<dbReference type="PANTHER" id="PTHR45856:SF24">
    <property type="entry name" value="FUNGAL LIPASE-LIKE DOMAIN-CONTAINING PROTEIN"/>
    <property type="match status" value="1"/>
</dbReference>
<dbReference type="CDD" id="cd00519">
    <property type="entry name" value="Lipase_3"/>
    <property type="match status" value="1"/>
</dbReference>
<proteinExistence type="predicted"/>
<dbReference type="InterPro" id="IPR051218">
    <property type="entry name" value="Sec_MonoDiacylglyc_Lipase"/>
</dbReference>
<feature type="signal peptide" evidence="1">
    <location>
        <begin position="1"/>
        <end position="26"/>
    </location>
</feature>
<sequence length="408" mass="46235">MNRFIVAPLLLVGSILLAVSFGLTQAPVPDGTDLYNDVRGMAYMANNFAYSWAYLKQIAKEAHESGKGMEGFEMDNDGTIVQSARSLGDIIKVYEDNKELIENSKTFGEKLTSNNFNEFVEDMKDIDIEGDSLVLQRYDDMNQDEELVYSISTDEINHRIIVTFRGTENSMAFGSNWGANIDILKVTEDVPALLKGEFKSDTVSIHKGFHTYMHKESLQSGKSFYDEITRQVKNLLQNSYTKYTSVYVTGHSLGAALSTLYSYYIASDPDIPGPVKCINFASPRVGDRNFLQAVQHLEKTQRLQMIRVVNDNDVVPTVPTIGFSHVGFQIKLYSNLKANKEKDPDMFYPSKDHGIMKWMKQSLSNRVPVLYAPAVGREHAGTEYTRRLESSMTWFKSFKLDKLYIELM</sequence>
<reference evidence="3" key="1">
    <citation type="submission" date="2021-01" db="EMBL/GenBank/DDBJ databases">
        <authorList>
            <person name="Corre E."/>
            <person name="Pelletier E."/>
            <person name="Niang G."/>
            <person name="Scheremetjew M."/>
            <person name="Finn R."/>
            <person name="Kale V."/>
            <person name="Holt S."/>
            <person name="Cochrane G."/>
            <person name="Meng A."/>
            <person name="Brown T."/>
            <person name="Cohen L."/>
        </authorList>
    </citation>
    <scope>NUCLEOTIDE SEQUENCE</scope>
    <source>
        <strain evidence="3">CCMP2084</strain>
    </source>
</reference>
<evidence type="ECO:0000313" key="3">
    <source>
        <dbReference type="EMBL" id="CAD9826482.1"/>
    </source>
</evidence>
<dbReference type="EMBL" id="HBHQ01027044">
    <property type="protein sequence ID" value="CAD9826482.1"/>
    <property type="molecule type" value="Transcribed_RNA"/>
</dbReference>
<protein>
    <recommendedName>
        <fullName evidence="2">Fungal lipase-type domain-containing protein</fullName>
    </recommendedName>
</protein>
<dbReference type="InterPro" id="IPR002921">
    <property type="entry name" value="Fungal_lipase-type"/>
</dbReference>
<dbReference type="PANTHER" id="PTHR45856">
    <property type="entry name" value="ALPHA/BETA-HYDROLASES SUPERFAMILY PROTEIN"/>
    <property type="match status" value="1"/>
</dbReference>
<dbReference type="Gene3D" id="3.40.50.1820">
    <property type="entry name" value="alpha/beta hydrolase"/>
    <property type="match status" value="1"/>
</dbReference>
<gene>
    <name evidence="3" type="ORF">ASEP1449_LOCUS18316</name>
</gene>
<accession>A0A7S2XTL4</accession>
<dbReference type="Pfam" id="PF01764">
    <property type="entry name" value="Lipase_3"/>
    <property type="match status" value="1"/>
</dbReference>
<dbReference type="InterPro" id="IPR029058">
    <property type="entry name" value="AB_hydrolase_fold"/>
</dbReference>